<accession>A0A5N6K0K3</accession>
<name>A0A5N6K0K3_MONLA</name>
<organism evidence="1 2">
    <name type="scientific">Monilinia laxa</name>
    <name type="common">Brown rot fungus</name>
    <name type="synonym">Sclerotinia laxa</name>
    <dbReference type="NCBI Taxonomy" id="61186"/>
    <lineage>
        <taxon>Eukaryota</taxon>
        <taxon>Fungi</taxon>
        <taxon>Dikarya</taxon>
        <taxon>Ascomycota</taxon>
        <taxon>Pezizomycotina</taxon>
        <taxon>Leotiomycetes</taxon>
        <taxon>Helotiales</taxon>
        <taxon>Sclerotiniaceae</taxon>
        <taxon>Monilinia</taxon>
    </lineage>
</organism>
<dbReference type="AlphaFoldDB" id="A0A5N6K0K3"/>
<evidence type="ECO:0000313" key="2">
    <source>
        <dbReference type="Proteomes" id="UP000326757"/>
    </source>
</evidence>
<gene>
    <name evidence="1" type="ORF">EYC80_007237</name>
</gene>
<evidence type="ECO:0000313" key="1">
    <source>
        <dbReference type="EMBL" id="KAB8295336.1"/>
    </source>
</evidence>
<dbReference type="EMBL" id="VIGI01000010">
    <property type="protein sequence ID" value="KAB8295336.1"/>
    <property type="molecule type" value="Genomic_DNA"/>
</dbReference>
<comment type="caution">
    <text evidence="1">The sequence shown here is derived from an EMBL/GenBank/DDBJ whole genome shotgun (WGS) entry which is preliminary data.</text>
</comment>
<sequence length="79" mass="9035">MTSSHIIPKYTHQNACLFPSFILSLGLSYNHRYRLDYKTYCHLLIISSRSLTSLLVTPFSQGCKQQTAIPIRISCQEAK</sequence>
<proteinExistence type="predicted"/>
<dbReference type="Proteomes" id="UP000326757">
    <property type="component" value="Unassembled WGS sequence"/>
</dbReference>
<keyword evidence="2" id="KW-1185">Reference proteome</keyword>
<protein>
    <submittedName>
        <fullName evidence="1">Uncharacterized protein</fullName>
    </submittedName>
</protein>
<reference evidence="1 2" key="1">
    <citation type="submission" date="2019-06" db="EMBL/GenBank/DDBJ databases">
        <title>Genome Sequence of the Brown Rot Fungal Pathogen Monilinia laxa.</title>
        <authorList>
            <person name="De Miccolis Angelini R.M."/>
            <person name="Landi L."/>
            <person name="Abate D."/>
            <person name="Pollastro S."/>
            <person name="Romanazzi G."/>
            <person name="Faretra F."/>
        </authorList>
    </citation>
    <scope>NUCLEOTIDE SEQUENCE [LARGE SCALE GENOMIC DNA]</scope>
    <source>
        <strain evidence="1 2">Mlax316</strain>
    </source>
</reference>